<feature type="transmembrane region" description="Helical" evidence="6">
    <location>
        <begin position="208"/>
        <end position="233"/>
    </location>
</feature>
<dbReference type="Proteomes" id="UP000559256">
    <property type="component" value="Unassembled WGS sequence"/>
</dbReference>
<dbReference type="GO" id="GO:0005794">
    <property type="term" value="C:Golgi apparatus"/>
    <property type="evidence" value="ECO:0007669"/>
    <property type="project" value="TreeGrafter"/>
</dbReference>
<evidence type="ECO:0000256" key="4">
    <source>
        <dbReference type="ARBA" id="ARBA00023136"/>
    </source>
</evidence>
<evidence type="ECO:0000256" key="1">
    <source>
        <dbReference type="ARBA" id="ARBA00004141"/>
    </source>
</evidence>
<evidence type="ECO:0000256" key="6">
    <source>
        <dbReference type="SAM" id="Phobius"/>
    </source>
</evidence>
<organism evidence="7 8">
    <name type="scientific">Tetrapyrgos nigripes</name>
    <dbReference type="NCBI Taxonomy" id="182062"/>
    <lineage>
        <taxon>Eukaryota</taxon>
        <taxon>Fungi</taxon>
        <taxon>Dikarya</taxon>
        <taxon>Basidiomycota</taxon>
        <taxon>Agaricomycotina</taxon>
        <taxon>Agaricomycetes</taxon>
        <taxon>Agaricomycetidae</taxon>
        <taxon>Agaricales</taxon>
        <taxon>Marasmiineae</taxon>
        <taxon>Marasmiaceae</taxon>
        <taxon>Tetrapyrgos</taxon>
    </lineage>
</organism>
<feature type="transmembrane region" description="Helical" evidence="6">
    <location>
        <begin position="295"/>
        <end position="316"/>
    </location>
</feature>
<keyword evidence="8" id="KW-1185">Reference proteome</keyword>
<reference evidence="7 8" key="1">
    <citation type="journal article" date="2020" name="ISME J.">
        <title>Uncovering the hidden diversity of litter-decomposition mechanisms in mushroom-forming fungi.</title>
        <authorList>
            <person name="Floudas D."/>
            <person name="Bentzer J."/>
            <person name="Ahren D."/>
            <person name="Johansson T."/>
            <person name="Persson P."/>
            <person name="Tunlid A."/>
        </authorList>
    </citation>
    <scope>NUCLEOTIDE SEQUENCE [LARGE SCALE GENOMIC DNA]</scope>
    <source>
        <strain evidence="7 8">CBS 291.85</strain>
    </source>
</reference>
<accession>A0A8H5GMA7</accession>
<proteinExistence type="predicted"/>
<dbReference type="GO" id="GO:0031398">
    <property type="term" value="P:positive regulation of protein ubiquitination"/>
    <property type="evidence" value="ECO:0007669"/>
    <property type="project" value="TreeGrafter"/>
</dbReference>
<name>A0A8H5GMA7_9AGAR</name>
<sequence length="412" mass="45442">MAVVGYSRLADHDDDELEEAFAGNDHEQDSTKNVQHRPAPISIPGFYDFERDYDHPPPGSPPGPSTVALPNDWGNSNGQLPTSPVAPSAPRLPRRSFFRRIVGSVLPTHYVQVPTSSRRDRPIENDGVFANMMAKPQPVQTVRTVDQDGNVNVHLVPEDSVQKEAPPSYASAQADSVPPYWETTVHVPADSDGAGSSMFIDDLPSGPVWVFFLNLVISFFFQFVGFLLTFLLHTSHAAKFGSRAGLGLTLIQYGFYSRSMSVDNEVPNDVPNTEGTDTAPDPDAVEIASVTTRDWLSFLLMTLGWFLLLSSTVSFWRVKRWENSIRSSSTSSATPAPSQRNYLTREEVEHDIGMRRNLESVFGIPFEEGDTPTGPADTRVHFDEHGHAIVIPGQQTLEEARLARDLRAAGLL</sequence>
<evidence type="ECO:0008006" key="9">
    <source>
        <dbReference type="Google" id="ProtNLM"/>
    </source>
</evidence>
<dbReference type="AlphaFoldDB" id="A0A8H5GMA7"/>
<evidence type="ECO:0000313" key="8">
    <source>
        <dbReference type="Proteomes" id="UP000559256"/>
    </source>
</evidence>
<feature type="compositionally biased region" description="Polar residues" evidence="5">
    <location>
        <begin position="73"/>
        <end position="82"/>
    </location>
</feature>
<dbReference type="GO" id="GO:0048471">
    <property type="term" value="C:perinuclear region of cytoplasm"/>
    <property type="evidence" value="ECO:0007669"/>
    <property type="project" value="TreeGrafter"/>
</dbReference>
<dbReference type="GO" id="GO:0007034">
    <property type="term" value="P:vacuolar transport"/>
    <property type="evidence" value="ECO:0007669"/>
    <property type="project" value="InterPro"/>
</dbReference>
<dbReference type="GO" id="GO:0005783">
    <property type="term" value="C:endoplasmic reticulum"/>
    <property type="evidence" value="ECO:0007669"/>
    <property type="project" value="TreeGrafter"/>
</dbReference>
<dbReference type="GO" id="GO:0006511">
    <property type="term" value="P:ubiquitin-dependent protein catabolic process"/>
    <property type="evidence" value="ECO:0007669"/>
    <property type="project" value="TreeGrafter"/>
</dbReference>
<dbReference type="GO" id="GO:0016020">
    <property type="term" value="C:membrane"/>
    <property type="evidence" value="ECO:0007669"/>
    <property type="project" value="UniProtKB-SubCell"/>
</dbReference>
<dbReference type="PANTHER" id="PTHR13396">
    <property type="entry name" value="NEDD4 FAMILY INTERACTING PROTEIN 1/2"/>
    <property type="match status" value="1"/>
</dbReference>
<evidence type="ECO:0000256" key="2">
    <source>
        <dbReference type="ARBA" id="ARBA00022692"/>
    </source>
</evidence>
<dbReference type="Pfam" id="PF10176">
    <property type="entry name" value="NEDD4_Bsd2"/>
    <property type="match status" value="1"/>
</dbReference>
<comment type="subcellular location">
    <subcellularLocation>
        <location evidence="1">Membrane</location>
        <topology evidence="1">Multi-pass membrane protein</topology>
    </subcellularLocation>
</comment>
<dbReference type="OrthoDB" id="10003116at2759"/>
<dbReference type="CDD" id="cd22212">
    <property type="entry name" value="NDFIP-like"/>
    <property type="match status" value="1"/>
</dbReference>
<evidence type="ECO:0000256" key="5">
    <source>
        <dbReference type="SAM" id="MobiDB-lite"/>
    </source>
</evidence>
<protein>
    <recommendedName>
        <fullName evidence="9">Metal homeostatis protein BSD2</fullName>
    </recommendedName>
</protein>
<feature type="region of interest" description="Disordered" evidence="5">
    <location>
        <begin position="1"/>
        <end position="91"/>
    </location>
</feature>
<dbReference type="GO" id="GO:0030001">
    <property type="term" value="P:metal ion transport"/>
    <property type="evidence" value="ECO:0007669"/>
    <property type="project" value="InterPro"/>
</dbReference>
<evidence type="ECO:0000313" key="7">
    <source>
        <dbReference type="EMBL" id="KAF5367572.1"/>
    </source>
</evidence>
<comment type="caution">
    <text evidence="7">The sequence shown here is derived from an EMBL/GenBank/DDBJ whole genome shotgun (WGS) entry which is preliminary data.</text>
</comment>
<dbReference type="InterPro" id="IPR019325">
    <property type="entry name" value="NEDD4/Bsd2"/>
</dbReference>
<evidence type="ECO:0000256" key="3">
    <source>
        <dbReference type="ARBA" id="ARBA00022989"/>
    </source>
</evidence>
<dbReference type="EMBL" id="JAACJM010000019">
    <property type="protein sequence ID" value="KAF5367572.1"/>
    <property type="molecule type" value="Genomic_DNA"/>
</dbReference>
<keyword evidence="3 6" id="KW-1133">Transmembrane helix</keyword>
<keyword evidence="2 6" id="KW-0812">Transmembrane</keyword>
<gene>
    <name evidence="7" type="ORF">D9758_003791</name>
</gene>
<keyword evidence="4 6" id="KW-0472">Membrane</keyword>
<dbReference type="PANTHER" id="PTHR13396:SF5">
    <property type="entry name" value="NEDD4 FAMILY INTERACTING PROTEIN"/>
    <property type="match status" value="1"/>
</dbReference>